<dbReference type="InterPro" id="IPR029464">
    <property type="entry name" value="HSDR_N"/>
</dbReference>
<dbReference type="Proteomes" id="UP000240572">
    <property type="component" value="Unassembled WGS sequence"/>
</dbReference>
<dbReference type="AlphaFoldDB" id="A0A2P8D434"/>
<evidence type="ECO:0000259" key="1">
    <source>
        <dbReference type="Pfam" id="PF13588"/>
    </source>
</evidence>
<feature type="domain" description="Type I restriction enzyme R protein N-terminal" evidence="1">
    <location>
        <begin position="35"/>
        <end position="130"/>
    </location>
</feature>
<dbReference type="Gene3D" id="3.90.1570.30">
    <property type="match status" value="1"/>
</dbReference>
<evidence type="ECO:0000313" key="2">
    <source>
        <dbReference type="EMBL" id="PSK91983.1"/>
    </source>
</evidence>
<organism evidence="2 3">
    <name type="scientific">Taibaiella chishuiensis</name>
    <dbReference type="NCBI Taxonomy" id="1434707"/>
    <lineage>
        <taxon>Bacteria</taxon>
        <taxon>Pseudomonadati</taxon>
        <taxon>Bacteroidota</taxon>
        <taxon>Chitinophagia</taxon>
        <taxon>Chitinophagales</taxon>
        <taxon>Chitinophagaceae</taxon>
        <taxon>Taibaiella</taxon>
    </lineage>
</organism>
<gene>
    <name evidence="2" type="ORF">B0I18_10477</name>
</gene>
<sequence>MIQLAFPAHDFRIKESDTGRVIFDFVRRRYVALTPEEWVRQNLLVYLCEVMQYPKGLISVEKELKVNNLKRRYDIVVYNSDHMPWMLIECKEPQVPITDQTLQQLLAYYQRLQCPYWMLSNGRQNFCAGISGGAVNWLTALPVHNS</sequence>
<keyword evidence="3" id="KW-1185">Reference proteome</keyword>
<accession>A0A2P8D434</accession>
<dbReference type="RefSeq" id="WP_106523063.1">
    <property type="nucleotide sequence ID" value="NZ_PYGD01000004.1"/>
</dbReference>
<evidence type="ECO:0000313" key="3">
    <source>
        <dbReference type="Proteomes" id="UP000240572"/>
    </source>
</evidence>
<name>A0A2P8D434_9BACT</name>
<dbReference type="EMBL" id="PYGD01000004">
    <property type="protein sequence ID" value="PSK91983.1"/>
    <property type="molecule type" value="Genomic_DNA"/>
</dbReference>
<reference evidence="2 3" key="1">
    <citation type="submission" date="2018-03" db="EMBL/GenBank/DDBJ databases">
        <title>Genomic Encyclopedia of Type Strains, Phase III (KMG-III): the genomes of soil and plant-associated and newly described type strains.</title>
        <authorList>
            <person name="Whitman W."/>
        </authorList>
    </citation>
    <scope>NUCLEOTIDE SEQUENCE [LARGE SCALE GENOMIC DNA]</scope>
    <source>
        <strain evidence="2 3">CGMCC 1.12700</strain>
    </source>
</reference>
<dbReference type="Pfam" id="PF13588">
    <property type="entry name" value="HSDR_N_2"/>
    <property type="match status" value="1"/>
</dbReference>
<protein>
    <submittedName>
        <fullName evidence="2">Type I restriction and modification enzyme subunit R-like protein</fullName>
    </submittedName>
</protein>
<dbReference type="OrthoDB" id="9790377at2"/>
<comment type="caution">
    <text evidence="2">The sequence shown here is derived from an EMBL/GenBank/DDBJ whole genome shotgun (WGS) entry which is preliminary data.</text>
</comment>
<proteinExistence type="predicted"/>